<accession>A0A0L0DQB2</accession>
<organism evidence="2 3">
    <name type="scientific">Thecamonas trahens ATCC 50062</name>
    <dbReference type="NCBI Taxonomy" id="461836"/>
    <lineage>
        <taxon>Eukaryota</taxon>
        <taxon>Apusozoa</taxon>
        <taxon>Apusomonadida</taxon>
        <taxon>Apusomonadidae</taxon>
        <taxon>Thecamonas</taxon>
    </lineage>
</organism>
<dbReference type="GeneID" id="25568703"/>
<reference evidence="2 3" key="1">
    <citation type="submission" date="2010-05" db="EMBL/GenBank/DDBJ databases">
        <title>The Genome Sequence of Thecamonas trahens ATCC 50062.</title>
        <authorList>
            <consortium name="The Broad Institute Genome Sequencing Platform"/>
            <person name="Russ C."/>
            <person name="Cuomo C."/>
            <person name="Shea T."/>
            <person name="Young S.K."/>
            <person name="Zeng Q."/>
            <person name="Koehrsen M."/>
            <person name="Haas B."/>
            <person name="Borodovsky M."/>
            <person name="Guigo R."/>
            <person name="Alvarado L."/>
            <person name="Berlin A."/>
            <person name="Bochicchio J."/>
            <person name="Borenstein D."/>
            <person name="Chapman S."/>
            <person name="Chen Z."/>
            <person name="Freedman E."/>
            <person name="Gellesch M."/>
            <person name="Goldberg J."/>
            <person name="Griggs A."/>
            <person name="Gujja S."/>
            <person name="Heilman E."/>
            <person name="Heiman D."/>
            <person name="Hepburn T."/>
            <person name="Howarth C."/>
            <person name="Jen D."/>
            <person name="Larson L."/>
            <person name="Mehta T."/>
            <person name="Park D."/>
            <person name="Pearson M."/>
            <person name="Roberts A."/>
            <person name="Saif S."/>
            <person name="Shenoy N."/>
            <person name="Sisk P."/>
            <person name="Stolte C."/>
            <person name="Sykes S."/>
            <person name="Thomson T."/>
            <person name="Walk T."/>
            <person name="White J."/>
            <person name="Yandava C."/>
            <person name="Burger G."/>
            <person name="Gray M.W."/>
            <person name="Holland P.W.H."/>
            <person name="King N."/>
            <person name="Lang F.B.F."/>
            <person name="Roger A.J."/>
            <person name="Ruiz-Trillo I."/>
            <person name="Lander E."/>
            <person name="Nusbaum C."/>
        </authorList>
    </citation>
    <scope>NUCLEOTIDE SEQUENCE [LARGE SCALE GENOMIC DNA]</scope>
    <source>
        <strain evidence="2 3">ATCC 50062</strain>
    </source>
</reference>
<sequence>MTDLSAIQPLVNFIETNMVIAAGTLTIMLDTASAATAPIGRRYRQLDFDDNVSHSSSMLASLSNPLSTPVDRLRQPSSPMAQKRLRSGEARPAQQAPAASHSSFKINDTVQPVPYAPTQTTTENGSIVSIMGMREIADAGFHHVNQLRMAYYARFKCARASVGMWALLEKVVQTPLYAASVPPGEVIGAVGAITSGVSVFTAEEATVRHELATAADILRKLPIEVRFIVYEFLSENGSMGSLPSLRDVDICLRNWSTLYASSHDASRALLLAIRVVAVAAIEQLNVASQPRHKLAWLAFVQRLIVAQVAQIHAATHGRLPVLDRTARRTLISTVVEMLPLSPPCRPSPSSDDAAIIESTYVSAPILRGIQSALRGEIMVQEGWTLDGSRLSYLPPLLSPVAPDDADAVASITSLEPLTTVCQLIGTPTTELAISLEKIDSALCVSAAAVISAISDSCGSVVSSTLVGGKVASVTMASVDEAVAVANALHGLTLAFTILRVEYV</sequence>
<name>A0A0L0DQB2_THETB</name>
<feature type="region of interest" description="Disordered" evidence="1">
    <location>
        <begin position="59"/>
        <end position="103"/>
    </location>
</feature>
<keyword evidence="3" id="KW-1185">Reference proteome</keyword>
<dbReference type="RefSeq" id="XP_013753645.1">
    <property type="nucleotide sequence ID" value="XM_013898191.1"/>
</dbReference>
<dbReference type="EMBL" id="GL349490">
    <property type="protein sequence ID" value="KNC54492.1"/>
    <property type="molecule type" value="Genomic_DNA"/>
</dbReference>
<dbReference type="AlphaFoldDB" id="A0A0L0DQB2"/>
<proteinExistence type="predicted"/>
<protein>
    <submittedName>
        <fullName evidence="2">Uncharacterized protein</fullName>
    </submittedName>
</protein>
<evidence type="ECO:0000256" key="1">
    <source>
        <dbReference type="SAM" id="MobiDB-lite"/>
    </source>
</evidence>
<evidence type="ECO:0000313" key="3">
    <source>
        <dbReference type="Proteomes" id="UP000054408"/>
    </source>
</evidence>
<feature type="compositionally biased region" description="Low complexity" evidence="1">
    <location>
        <begin position="90"/>
        <end position="99"/>
    </location>
</feature>
<gene>
    <name evidence="2" type="ORF">AMSG_10490</name>
</gene>
<dbReference type="Proteomes" id="UP000054408">
    <property type="component" value="Unassembled WGS sequence"/>
</dbReference>
<evidence type="ECO:0000313" key="2">
    <source>
        <dbReference type="EMBL" id="KNC54492.1"/>
    </source>
</evidence>